<dbReference type="Pfam" id="PF02517">
    <property type="entry name" value="Rce1-like"/>
    <property type="match status" value="1"/>
</dbReference>
<dbReference type="GO" id="GO:0080120">
    <property type="term" value="P:CAAX-box protein maturation"/>
    <property type="evidence" value="ECO:0007669"/>
    <property type="project" value="UniProtKB-ARBA"/>
</dbReference>
<comment type="caution">
    <text evidence="3">The sequence shown here is derived from an EMBL/GenBank/DDBJ whole genome shotgun (WGS) entry which is preliminary data.</text>
</comment>
<feature type="transmembrane region" description="Helical" evidence="1">
    <location>
        <begin position="106"/>
        <end position="128"/>
    </location>
</feature>
<organism evidence="3 4">
    <name type="scientific">Leeuwenhoekiella aequorea</name>
    <dbReference type="NCBI Taxonomy" id="283736"/>
    <lineage>
        <taxon>Bacteria</taxon>
        <taxon>Pseudomonadati</taxon>
        <taxon>Bacteroidota</taxon>
        <taxon>Flavobacteriia</taxon>
        <taxon>Flavobacteriales</taxon>
        <taxon>Flavobacteriaceae</taxon>
        <taxon>Leeuwenhoekiella</taxon>
    </lineage>
</organism>
<name>A0A4Q0P2I0_9FLAO</name>
<dbReference type="InterPro" id="IPR003675">
    <property type="entry name" value="Rce1/LyrA-like_dom"/>
</dbReference>
<gene>
    <name evidence="3" type="ORF">DSM00_2801</name>
</gene>
<feature type="transmembrane region" description="Helical" evidence="1">
    <location>
        <begin position="140"/>
        <end position="161"/>
    </location>
</feature>
<dbReference type="PANTHER" id="PTHR36435:SF1">
    <property type="entry name" value="CAAX AMINO TERMINAL PROTEASE FAMILY PROTEIN"/>
    <property type="match status" value="1"/>
</dbReference>
<dbReference type="EMBL" id="QOVM01000007">
    <property type="protein sequence ID" value="RXG20697.1"/>
    <property type="molecule type" value="Genomic_DNA"/>
</dbReference>
<dbReference type="InterPro" id="IPR052710">
    <property type="entry name" value="CAAX_protease"/>
</dbReference>
<dbReference type="GO" id="GO:0004175">
    <property type="term" value="F:endopeptidase activity"/>
    <property type="evidence" value="ECO:0007669"/>
    <property type="project" value="UniProtKB-ARBA"/>
</dbReference>
<keyword evidence="1" id="KW-0812">Transmembrane</keyword>
<dbReference type="GO" id="GO:0006508">
    <property type="term" value="P:proteolysis"/>
    <property type="evidence" value="ECO:0007669"/>
    <property type="project" value="UniProtKB-KW"/>
</dbReference>
<feature type="domain" description="CAAX prenyl protease 2/Lysostaphin resistance protein A-like" evidence="2">
    <location>
        <begin position="54"/>
        <end position="210"/>
    </location>
</feature>
<dbReference type="AlphaFoldDB" id="A0A4Q0P2I0"/>
<dbReference type="PANTHER" id="PTHR36435">
    <property type="entry name" value="SLR1288 PROTEIN"/>
    <property type="match status" value="1"/>
</dbReference>
<feature type="transmembrane region" description="Helical" evidence="1">
    <location>
        <begin position="84"/>
        <end position="100"/>
    </location>
</feature>
<keyword evidence="1" id="KW-1133">Transmembrane helix</keyword>
<reference evidence="3 4" key="1">
    <citation type="submission" date="2018-07" db="EMBL/GenBank/DDBJ databases">
        <title>Leeuwenhoekiella genomics.</title>
        <authorList>
            <person name="Tahon G."/>
            <person name="Willems A."/>
        </authorList>
    </citation>
    <scope>NUCLEOTIDE SEQUENCE [LARGE SCALE GENOMIC DNA]</scope>
    <source>
        <strain evidence="3 4">LMG 22550</strain>
    </source>
</reference>
<feature type="transmembrane region" description="Helical" evidence="1">
    <location>
        <begin position="197"/>
        <end position="218"/>
    </location>
</feature>
<evidence type="ECO:0000313" key="4">
    <source>
        <dbReference type="Proteomes" id="UP000289238"/>
    </source>
</evidence>
<sequence length="219" mass="25051">MTAKTKIFTRSLILLFGIYILLGLLRLLLVKLYPQFSQTDYQQSQLQNLLQSNPLRAGIMIILVAPVIEELMFRSLIKPSHTDLVLFIAAWPVFIAGTYIPPDVHWFFKVSFLAVVLACLTYIGTQLINPFKARHLRSKITSWYIPIWILTSILFGLVHITNYVETFTLNIPLFLLIVPRIVAGFIFGYIKIKNKHLGWSIAMHSMNNAIPISMLLLAH</sequence>
<keyword evidence="1" id="KW-0472">Membrane</keyword>
<feature type="transmembrane region" description="Helical" evidence="1">
    <location>
        <begin position="12"/>
        <end position="34"/>
    </location>
</feature>
<evidence type="ECO:0000259" key="2">
    <source>
        <dbReference type="Pfam" id="PF02517"/>
    </source>
</evidence>
<keyword evidence="4" id="KW-1185">Reference proteome</keyword>
<keyword evidence="3" id="KW-0645">Protease</keyword>
<dbReference type="OrthoDB" id="1453037at2"/>
<feature type="transmembrane region" description="Helical" evidence="1">
    <location>
        <begin position="167"/>
        <end position="190"/>
    </location>
</feature>
<protein>
    <submittedName>
        <fullName evidence="3">CAAX prenyl protease-like protein</fullName>
    </submittedName>
</protein>
<proteinExistence type="predicted"/>
<dbReference type="Proteomes" id="UP000289238">
    <property type="component" value="Unassembled WGS sequence"/>
</dbReference>
<feature type="transmembrane region" description="Helical" evidence="1">
    <location>
        <begin position="54"/>
        <end position="72"/>
    </location>
</feature>
<dbReference type="RefSeq" id="WP_128758553.1">
    <property type="nucleotide sequence ID" value="NZ_QOVM01000007.1"/>
</dbReference>
<keyword evidence="3" id="KW-0378">Hydrolase</keyword>
<accession>A0A4Q0P2I0</accession>
<evidence type="ECO:0000313" key="3">
    <source>
        <dbReference type="EMBL" id="RXG20697.1"/>
    </source>
</evidence>
<evidence type="ECO:0000256" key="1">
    <source>
        <dbReference type="SAM" id="Phobius"/>
    </source>
</evidence>